<evidence type="ECO:0000313" key="8">
    <source>
        <dbReference type="Proteomes" id="UP000287651"/>
    </source>
</evidence>
<keyword evidence="5" id="KW-0611">Plant defense</keyword>
<keyword evidence="2" id="KW-0433">Leucine-rich repeat</keyword>
<keyword evidence="4" id="KW-0547">Nucleotide-binding</keyword>
<proteinExistence type="inferred from homology"/>
<feature type="domain" description="Disease resistance N-terminal" evidence="6">
    <location>
        <begin position="20"/>
        <end position="91"/>
    </location>
</feature>
<dbReference type="AlphaFoldDB" id="A0A426YCJ5"/>
<evidence type="ECO:0000256" key="3">
    <source>
        <dbReference type="ARBA" id="ARBA00022737"/>
    </source>
</evidence>
<evidence type="ECO:0000256" key="5">
    <source>
        <dbReference type="ARBA" id="ARBA00022821"/>
    </source>
</evidence>
<evidence type="ECO:0000256" key="1">
    <source>
        <dbReference type="ARBA" id="ARBA00008894"/>
    </source>
</evidence>
<evidence type="ECO:0000313" key="7">
    <source>
        <dbReference type="EMBL" id="RRT49416.1"/>
    </source>
</evidence>
<dbReference type="EMBL" id="AMZH03013361">
    <property type="protein sequence ID" value="RRT49416.1"/>
    <property type="molecule type" value="Genomic_DNA"/>
</dbReference>
<evidence type="ECO:0000256" key="4">
    <source>
        <dbReference type="ARBA" id="ARBA00022741"/>
    </source>
</evidence>
<comment type="caution">
    <text evidence="7">The sequence shown here is derived from an EMBL/GenBank/DDBJ whole genome shotgun (WGS) entry which is preliminary data.</text>
</comment>
<dbReference type="InterPro" id="IPR041118">
    <property type="entry name" value="Rx_N"/>
</dbReference>
<dbReference type="Pfam" id="PF18052">
    <property type="entry name" value="Rx_N"/>
    <property type="match status" value="1"/>
</dbReference>
<dbReference type="Proteomes" id="UP000287651">
    <property type="component" value="Unassembled WGS sequence"/>
</dbReference>
<name>A0A426YCJ5_ENSVE</name>
<dbReference type="Gene3D" id="1.20.5.4130">
    <property type="match status" value="1"/>
</dbReference>
<sequence length="348" mass="38657">MDVPSYINIGGWFIQVIFDKFLSSKLQTWAANSGIGNDLDKLRVVRIRSVLSSAEKTQSDGMVGWIKELRDVAYDAEDLLDELEYRRLQEQLDGEISSPVSAFLVSNLEAARDVATRAGGLLSSSFFYCGGSASNQEAAVASSTHSNSRPLGTPEPTWDRVSKARIRSVIEKLDHMSCCVSETITLFKLDRCSTGPKQSSRKGATSSLISTKVFGREDENKEFVTLYGMHDPLHHLAQSVSGDECIRVEDDDEPTNIPPSVRHLSIKAEKLVMVTDVYHHHHHHLHTLRTLIAFSGVLRSGLHDALLEDVLRDLKHVRVLDLSHCKMDNLPLPESFVNFDSVFAGISV</sequence>
<reference evidence="7 8" key="1">
    <citation type="journal article" date="2014" name="Agronomy (Basel)">
        <title>A Draft Genome Sequence for Ensete ventricosum, the Drought-Tolerant Tree Against Hunger.</title>
        <authorList>
            <person name="Harrison J."/>
            <person name="Moore K.A."/>
            <person name="Paszkiewicz K."/>
            <person name="Jones T."/>
            <person name="Grant M."/>
            <person name="Ambacheew D."/>
            <person name="Muzemil S."/>
            <person name="Studholme D.J."/>
        </authorList>
    </citation>
    <scope>NUCLEOTIDE SEQUENCE [LARGE SCALE GENOMIC DNA]</scope>
</reference>
<protein>
    <recommendedName>
        <fullName evidence="6">Disease resistance N-terminal domain-containing protein</fullName>
    </recommendedName>
</protein>
<evidence type="ECO:0000256" key="2">
    <source>
        <dbReference type="ARBA" id="ARBA00022614"/>
    </source>
</evidence>
<evidence type="ECO:0000259" key="6">
    <source>
        <dbReference type="Pfam" id="PF18052"/>
    </source>
</evidence>
<gene>
    <name evidence="7" type="ORF">B296_00029927</name>
</gene>
<comment type="similarity">
    <text evidence="1">Belongs to the disease resistance NB-LRR family.</text>
</comment>
<dbReference type="GO" id="GO:0006952">
    <property type="term" value="P:defense response"/>
    <property type="evidence" value="ECO:0007669"/>
    <property type="project" value="UniProtKB-KW"/>
</dbReference>
<organism evidence="7 8">
    <name type="scientific">Ensete ventricosum</name>
    <name type="common">Abyssinian banana</name>
    <name type="synonym">Musa ensete</name>
    <dbReference type="NCBI Taxonomy" id="4639"/>
    <lineage>
        <taxon>Eukaryota</taxon>
        <taxon>Viridiplantae</taxon>
        <taxon>Streptophyta</taxon>
        <taxon>Embryophyta</taxon>
        <taxon>Tracheophyta</taxon>
        <taxon>Spermatophyta</taxon>
        <taxon>Magnoliopsida</taxon>
        <taxon>Liliopsida</taxon>
        <taxon>Zingiberales</taxon>
        <taxon>Musaceae</taxon>
        <taxon>Ensete</taxon>
    </lineage>
</organism>
<accession>A0A426YCJ5</accession>
<keyword evidence="3" id="KW-0677">Repeat</keyword>
<dbReference type="GO" id="GO:0000166">
    <property type="term" value="F:nucleotide binding"/>
    <property type="evidence" value="ECO:0007669"/>
    <property type="project" value="UniProtKB-KW"/>
</dbReference>